<gene>
    <name evidence="1" type="ORF">NW766_003312</name>
</gene>
<proteinExistence type="predicted"/>
<dbReference type="Proteomes" id="UP001152130">
    <property type="component" value="Unassembled WGS sequence"/>
</dbReference>
<protein>
    <submittedName>
        <fullName evidence="1">Uncharacterized protein</fullName>
    </submittedName>
</protein>
<name>A0A9W8UDT4_9HYPO</name>
<evidence type="ECO:0000313" key="1">
    <source>
        <dbReference type="EMBL" id="KAJ4019576.1"/>
    </source>
</evidence>
<dbReference type="EMBL" id="JAPDHF010000004">
    <property type="protein sequence ID" value="KAJ4019576.1"/>
    <property type="molecule type" value="Genomic_DNA"/>
</dbReference>
<organism evidence="1 2">
    <name type="scientific">Fusarium irregulare</name>
    <dbReference type="NCBI Taxonomy" id="2494466"/>
    <lineage>
        <taxon>Eukaryota</taxon>
        <taxon>Fungi</taxon>
        <taxon>Dikarya</taxon>
        <taxon>Ascomycota</taxon>
        <taxon>Pezizomycotina</taxon>
        <taxon>Sordariomycetes</taxon>
        <taxon>Hypocreomycetidae</taxon>
        <taxon>Hypocreales</taxon>
        <taxon>Nectriaceae</taxon>
        <taxon>Fusarium</taxon>
        <taxon>Fusarium incarnatum-equiseti species complex</taxon>
    </lineage>
</organism>
<dbReference type="AlphaFoldDB" id="A0A9W8UDT4"/>
<keyword evidence="2" id="KW-1185">Reference proteome</keyword>
<evidence type="ECO:0000313" key="2">
    <source>
        <dbReference type="Proteomes" id="UP001152130"/>
    </source>
</evidence>
<accession>A0A9W8UDT4</accession>
<dbReference type="OrthoDB" id="10598338at2759"/>
<reference evidence="1" key="1">
    <citation type="submission" date="2022-10" db="EMBL/GenBank/DDBJ databases">
        <title>Fusarium specimens isolated from Avocado Roots.</title>
        <authorList>
            <person name="Stajich J."/>
            <person name="Roper C."/>
            <person name="Heimlech-Rivalta G."/>
        </authorList>
    </citation>
    <scope>NUCLEOTIDE SEQUENCE</scope>
    <source>
        <strain evidence="1">CF00143</strain>
    </source>
</reference>
<sequence length="75" mass="8609">MEPLTRGREVTLPVIRPSRPASAPPVMFEKDKTEESWGSKQYYQVRIAGHLLTKCVTRRPERPPTILPEVPTRIL</sequence>
<comment type="caution">
    <text evidence="1">The sequence shown here is derived from an EMBL/GenBank/DDBJ whole genome shotgun (WGS) entry which is preliminary data.</text>
</comment>